<dbReference type="InterPro" id="IPR011864">
    <property type="entry name" value="Phosphate_PstC"/>
</dbReference>
<protein>
    <submittedName>
        <fullName evidence="11">Unannotated protein</fullName>
    </submittedName>
</protein>
<dbReference type="EMBL" id="CAEZZG010000015">
    <property type="protein sequence ID" value="CAB4759119.1"/>
    <property type="molecule type" value="Genomic_DNA"/>
</dbReference>
<feature type="transmembrane region" description="Helical" evidence="9">
    <location>
        <begin position="47"/>
        <end position="69"/>
    </location>
</feature>
<feature type="transmembrane region" description="Helical" evidence="9">
    <location>
        <begin position="247"/>
        <end position="268"/>
    </location>
</feature>
<dbReference type="AlphaFoldDB" id="A0A6J6UL10"/>
<feature type="transmembrane region" description="Helical" evidence="9">
    <location>
        <begin position="318"/>
        <end position="341"/>
    </location>
</feature>
<evidence type="ECO:0000256" key="2">
    <source>
        <dbReference type="ARBA" id="ARBA00007069"/>
    </source>
</evidence>
<keyword evidence="4" id="KW-1003">Cell membrane</keyword>
<feature type="transmembrane region" description="Helical" evidence="9">
    <location>
        <begin position="107"/>
        <end position="136"/>
    </location>
</feature>
<evidence type="ECO:0000256" key="7">
    <source>
        <dbReference type="ARBA" id="ARBA00022989"/>
    </source>
</evidence>
<proteinExistence type="inferred from homology"/>
<dbReference type="Gene3D" id="1.10.3720.10">
    <property type="entry name" value="MetI-like"/>
    <property type="match status" value="1"/>
</dbReference>
<dbReference type="GO" id="GO:0006817">
    <property type="term" value="P:phosphate ion transport"/>
    <property type="evidence" value="ECO:0007669"/>
    <property type="project" value="UniProtKB-KW"/>
</dbReference>
<dbReference type="PANTHER" id="PTHR30425">
    <property type="entry name" value="PHOSPHATE TRANSPORT SYSTEM PERMEASE PROTEIN PST"/>
    <property type="match status" value="1"/>
</dbReference>
<feature type="domain" description="ABC transmembrane type-1" evidence="10">
    <location>
        <begin position="111"/>
        <end position="337"/>
    </location>
</feature>
<dbReference type="PROSITE" id="PS50928">
    <property type="entry name" value="ABC_TM1"/>
    <property type="match status" value="1"/>
</dbReference>
<name>A0A6J6UL10_9ZZZZ</name>
<keyword evidence="8 9" id="KW-0472">Membrane</keyword>
<comment type="similarity">
    <text evidence="2">Belongs to the binding-protein-dependent transport system permease family. CysTW subfamily.</text>
</comment>
<keyword evidence="3" id="KW-0813">Transport</keyword>
<comment type="subcellular location">
    <subcellularLocation>
        <location evidence="1">Cell membrane</location>
        <topology evidence="1">Multi-pass membrane protein</topology>
    </subcellularLocation>
</comment>
<feature type="transmembrane region" description="Helical" evidence="9">
    <location>
        <begin position="204"/>
        <end position="226"/>
    </location>
</feature>
<accession>A0A6J6UL10</accession>
<keyword evidence="7 9" id="KW-1133">Transmembrane helix</keyword>
<dbReference type="InterPro" id="IPR035906">
    <property type="entry name" value="MetI-like_sf"/>
</dbReference>
<dbReference type="Pfam" id="PF00528">
    <property type="entry name" value="BPD_transp_1"/>
    <property type="match status" value="1"/>
</dbReference>
<dbReference type="NCBIfam" id="TIGR02138">
    <property type="entry name" value="phosphate_pstC"/>
    <property type="match status" value="1"/>
</dbReference>
<feature type="transmembrane region" description="Helical" evidence="9">
    <location>
        <begin position="148"/>
        <end position="171"/>
    </location>
</feature>
<organism evidence="11">
    <name type="scientific">freshwater metagenome</name>
    <dbReference type="NCBI Taxonomy" id="449393"/>
    <lineage>
        <taxon>unclassified sequences</taxon>
        <taxon>metagenomes</taxon>
        <taxon>ecological metagenomes</taxon>
    </lineage>
</organism>
<keyword evidence="5" id="KW-0592">Phosphate transport</keyword>
<sequence length="349" mass="37718">MRKPAWHKNHLVNTTTPGANSAIFPISTPEKREITTKPRFSDKVFRGVATVGGLSSLVILGLILIFLGYQGFQVLRSEGFGFITGSNWQVMQDNAGNTDLSASSFGIAAMLVGTLLCAALAVLIAVPISVLCALYLTFYAPQFLKKIMVAIIDLMAAFPSILFGMWGFFILMPHVEYWAKLIHKYFGWFPLFKMDVPVFTRSPFVAGVVLAIMIIPIITSVSREIFSQTPLDRVQAAYALGATRWSMIRAVVIPYGKSGVVGGAMLGLGRAMGETVAVYTVLNLVYQINWQVLIGAGGNVASMILLKFGEAGPTETRALMAAGLVLFLLTLLVNSIANTIVSRTGGKGR</sequence>
<evidence type="ECO:0000313" key="11">
    <source>
        <dbReference type="EMBL" id="CAB4759119.1"/>
    </source>
</evidence>
<dbReference type="GO" id="GO:0005315">
    <property type="term" value="F:phosphate transmembrane transporter activity"/>
    <property type="evidence" value="ECO:0007669"/>
    <property type="project" value="InterPro"/>
</dbReference>
<evidence type="ECO:0000256" key="9">
    <source>
        <dbReference type="SAM" id="Phobius"/>
    </source>
</evidence>
<evidence type="ECO:0000259" key="10">
    <source>
        <dbReference type="PROSITE" id="PS50928"/>
    </source>
</evidence>
<feature type="transmembrane region" description="Helical" evidence="9">
    <location>
        <begin position="288"/>
        <end position="306"/>
    </location>
</feature>
<dbReference type="InterPro" id="IPR051124">
    <property type="entry name" value="Phosphate_Transport_Permease"/>
</dbReference>
<evidence type="ECO:0000256" key="1">
    <source>
        <dbReference type="ARBA" id="ARBA00004651"/>
    </source>
</evidence>
<evidence type="ECO:0000256" key="6">
    <source>
        <dbReference type="ARBA" id="ARBA00022692"/>
    </source>
</evidence>
<dbReference type="GO" id="GO:0005886">
    <property type="term" value="C:plasma membrane"/>
    <property type="evidence" value="ECO:0007669"/>
    <property type="project" value="UniProtKB-SubCell"/>
</dbReference>
<keyword evidence="6 9" id="KW-0812">Transmembrane</keyword>
<dbReference type="PANTHER" id="PTHR30425:SF1">
    <property type="entry name" value="PHOSPHATE TRANSPORT SYSTEM PERMEASE PROTEIN PSTC"/>
    <property type="match status" value="1"/>
</dbReference>
<reference evidence="11" key="1">
    <citation type="submission" date="2020-05" db="EMBL/GenBank/DDBJ databases">
        <authorList>
            <person name="Chiriac C."/>
            <person name="Salcher M."/>
            <person name="Ghai R."/>
            <person name="Kavagutti S V."/>
        </authorList>
    </citation>
    <scope>NUCLEOTIDE SEQUENCE</scope>
</reference>
<evidence type="ECO:0000256" key="4">
    <source>
        <dbReference type="ARBA" id="ARBA00022475"/>
    </source>
</evidence>
<evidence type="ECO:0000256" key="8">
    <source>
        <dbReference type="ARBA" id="ARBA00023136"/>
    </source>
</evidence>
<dbReference type="InterPro" id="IPR000515">
    <property type="entry name" value="MetI-like"/>
</dbReference>
<dbReference type="CDD" id="cd06261">
    <property type="entry name" value="TM_PBP2"/>
    <property type="match status" value="1"/>
</dbReference>
<gene>
    <name evidence="11" type="ORF">UFOPK2844_00970</name>
</gene>
<dbReference type="SUPFAM" id="SSF161098">
    <property type="entry name" value="MetI-like"/>
    <property type="match status" value="1"/>
</dbReference>
<evidence type="ECO:0000256" key="3">
    <source>
        <dbReference type="ARBA" id="ARBA00022448"/>
    </source>
</evidence>
<evidence type="ECO:0000256" key="5">
    <source>
        <dbReference type="ARBA" id="ARBA00022592"/>
    </source>
</evidence>